<dbReference type="EMBL" id="KV748312">
    <property type="protein sequence ID" value="OCK86548.1"/>
    <property type="molecule type" value="Genomic_DNA"/>
</dbReference>
<accession>A0ACC8EJZ1</accession>
<evidence type="ECO:0000313" key="1">
    <source>
        <dbReference type="EMBL" id="OCK86548.1"/>
    </source>
</evidence>
<keyword evidence="2" id="KW-1185">Reference proteome</keyword>
<name>A0ACC8EJZ1_9PEZI</name>
<organism evidence="1 2">
    <name type="scientific">Cenococcum geophilum 1.58</name>
    <dbReference type="NCBI Taxonomy" id="794803"/>
    <lineage>
        <taxon>Eukaryota</taxon>
        <taxon>Fungi</taxon>
        <taxon>Dikarya</taxon>
        <taxon>Ascomycota</taxon>
        <taxon>Pezizomycotina</taxon>
        <taxon>Dothideomycetes</taxon>
        <taxon>Pleosporomycetidae</taxon>
        <taxon>Gloniales</taxon>
        <taxon>Gloniaceae</taxon>
        <taxon>Cenococcum</taxon>
    </lineage>
</organism>
<reference evidence="1 2" key="1">
    <citation type="journal article" date="2016" name="Nat. Commun.">
        <title>Ectomycorrhizal ecology is imprinted in the genome of the dominant symbiotic fungus Cenococcum geophilum.</title>
        <authorList>
            <consortium name="DOE Joint Genome Institute"/>
            <person name="Peter M."/>
            <person name="Kohler A."/>
            <person name="Ohm R.A."/>
            <person name="Kuo A."/>
            <person name="Krutzmann J."/>
            <person name="Morin E."/>
            <person name="Arend M."/>
            <person name="Barry K.W."/>
            <person name="Binder M."/>
            <person name="Choi C."/>
            <person name="Clum A."/>
            <person name="Copeland A."/>
            <person name="Grisel N."/>
            <person name="Haridas S."/>
            <person name="Kipfer T."/>
            <person name="LaButti K."/>
            <person name="Lindquist E."/>
            <person name="Lipzen A."/>
            <person name="Maire R."/>
            <person name="Meier B."/>
            <person name="Mihaltcheva S."/>
            <person name="Molinier V."/>
            <person name="Murat C."/>
            <person name="Poggeler S."/>
            <person name="Quandt C.A."/>
            <person name="Sperisen C."/>
            <person name="Tritt A."/>
            <person name="Tisserant E."/>
            <person name="Crous P.W."/>
            <person name="Henrissat B."/>
            <person name="Nehls U."/>
            <person name="Egli S."/>
            <person name="Spatafora J.W."/>
            <person name="Grigoriev I.V."/>
            <person name="Martin F.M."/>
        </authorList>
    </citation>
    <scope>NUCLEOTIDE SEQUENCE [LARGE SCALE GENOMIC DNA]</scope>
    <source>
        <strain evidence="1 2">1.58</strain>
    </source>
</reference>
<gene>
    <name evidence="1" type="ORF">K441DRAFT_672227</name>
</gene>
<protein>
    <submittedName>
        <fullName evidence="1">Uncharacterized protein</fullName>
    </submittedName>
</protein>
<sequence>AEPPSAKRQPKRIILRLRVNEFTSRDYSEYIDAIKAYLAFAGPPDVNQISFHITIDMEKDTPNPPTIQELLHKIYRYSLFYKLANLAYSQVKRIQNVIEEKNYLTRIRKYSNVLYP</sequence>
<proteinExistence type="predicted"/>
<feature type="non-terminal residue" evidence="1">
    <location>
        <position position="1"/>
    </location>
</feature>
<dbReference type="Proteomes" id="UP000250078">
    <property type="component" value="Unassembled WGS sequence"/>
</dbReference>
<evidence type="ECO:0000313" key="2">
    <source>
        <dbReference type="Proteomes" id="UP000250078"/>
    </source>
</evidence>